<feature type="coiled-coil region" evidence="1">
    <location>
        <begin position="417"/>
        <end position="444"/>
    </location>
</feature>
<accession>A0A6N9YTF6</accession>
<keyword evidence="5" id="KW-1185">Reference proteome</keyword>
<dbReference type="EMBL" id="JAAGOB010000018">
    <property type="protein sequence ID" value="NED98316.1"/>
    <property type="molecule type" value="Genomic_DNA"/>
</dbReference>
<comment type="caution">
    <text evidence="4">The sequence shown here is derived from an EMBL/GenBank/DDBJ whole genome shotgun (WGS) entry which is preliminary data.</text>
</comment>
<dbReference type="Pfam" id="PF04536">
    <property type="entry name" value="TPM_phosphatase"/>
    <property type="match status" value="1"/>
</dbReference>
<gene>
    <name evidence="4" type="ORF">G1H11_23730</name>
</gene>
<sequence>MFTGARRSGSALSVYAVGVVLALAGPAAWSAPAVATPSWATTLAPSGQSCDVVLVDHAGVLSADESAAIETAARDFRSALAFEVRVRVLTQEQAPHLESWVDAEEQACGSWQNTSGGFRDNLVVLAFTTDTAQDTGETVVFYGDQAPSALDDEWRDIQADVINPALNVGEWERGITGGLAEIRDVIDPPPGNGGAVAGVVGVAGVGLVGGTVAWRRRRRRQELAARFTRTTSQLDELTLKLDPVTESLRRDIELAKSAVAAEEIEVALGDSEEMLDSADQMIYQRSELSADRDQLLSQRSLAALETDVQAWERLETKVRGLLPRLAEEEARIAAVVAVDGEAADRLARADELAADVREAAATGNAAGYVVTDDAAVLDVYDERVREIHRLLDEKRLIATDEKLSSLISDLEASREALGRLAQREADLAERLAALNREQAEIEALEGPAADAEAALRTEFAESISVPIDGKVEHGREEIGSAAGLLDEANGLVQRRDLGGAECRLNDAEAAQGLARAALGEVTERLKHARRLSESVPERHASVSARVAALRSLVTQLGSAAPQSVRSEASAAEARLSDVDLTGSHPDWIALNDELAAIENQVNAATSEEEKARRREEQRRRDAELARQRRAAGATAAVWGSSSSRRSSWSSGTTRRSSFGGSRGSSSRSSSSRRSSSRGGSSRRSSGGGRRGGGSRR</sequence>
<dbReference type="Gene3D" id="3.10.310.50">
    <property type="match status" value="1"/>
</dbReference>
<proteinExistence type="predicted"/>
<evidence type="ECO:0000313" key="5">
    <source>
        <dbReference type="Proteomes" id="UP000469185"/>
    </source>
</evidence>
<reference evidence="4 5" key="1">
    <citation type="submission" date="2020-02" db="EMBL/GenBank/DDBJ databases">
        <authorList>
            <person name="Li X.-J."/>
            <person name="Feng X.-M."/>
        </authorList>
    </citation>
    <scope>NUCLEOTIDE SEQUENCE [LARGE SCALE GENOMIC DNA]</scope>
    <source>
        <strain evidence="4 5">CGMCC 4.7225</strain>
    </source>
</reference>
<feature type="compositionally biased region" description="Basic and acidic residues" evidence="2">
    <location>
        <begin position="607"/>
        <end position="626"/>
    </location>
</feature>
<dbReference type="Proteomes" id="UP000469185">
    <property type="component" value="Unassembled WGS sequence"/>
</dbReference>
<feature type="compositionally biased region" description="Low complexity" evidence="2">
    <location>
        <begin position="630"/>
        <end position="684"/>
    </location>
</feature>
<feature type="compositionally biased region" description="Gly residues" evidence="2">
    <location>
        <begin position="685"/>
        <end position="696"/>
    </location>
</feature>
<keyword evidence="1" id="KW-0175">Coiled coil</keyword>
<organism evidence="4 5">
    <name type="scientific">Phytoactinopolyspora alkaliphila</name>
    <dbReference type="NCBI Taxonomy" id="1783498"/>
    <lineage>
        <taxon>Bacteria</taxon>
        <taxon>Bacillati</taxon>
        <taxon>Actinomycetota</taxon>
        <taxon>Actinomycetes</taxon>
        <taxon>Jiangellales</taxon>
        <taxon>Jiangellaceae</taxon>
        <taxon>Phytoactinopolyspora</taxon>
    </lineage>
</organism>
<dbReference type="InterPro" id="IPR007621">
    <property type="entry name" value="TPM_dom"/>
</dbReference>
<feature type="domain" description="TPM" evidence="3">
    <location>
        <begin position="55"/>
        <end position="184"/>
    </location>
</feature>
<name>A0A6N9YTF6_9ACTN</name>
<evidence type="ECO:0000256" key="2">
    <source>
        <dbReference type="SAM" id="MobiDB-lite"/>
    </source>
</evidence>
<evidence type="ECO:0000313" key="4">
    <source>
        <dbReference type="EMBL" id="NED98316.1"/>
    </source>
</evidence>
<evidence type="ECO:0000259" key="3">
    <source>
        <dbReference type="Pfam" id="PF04536"/>
    </source>
</evidence>
<dbReference type="RefSeq" id="WP_163821096.1">
    <property type="nucleotide sequence ID" value="NZ_JAAGOB010000018.1"/>
</dbReference>
<dbReference type="AlphaFoldDB" id="A0A6N9YTF6"/>
<evidence type="ECO:0000256" key="1">
    <source>
        <dbReference type="SAM" id="Coils"/>
    </source>
</evidence>
<feature type="region of interest" description="Disordered" evidence="2">
    <location>
        <begin position="601"/>
        <end position="696"/>
    </location>
</feature>
<protein>
    <recommendedName>
        <fullName evidence="3">TPM domain-containing protein</fullName>
    </recommendedName>
</protein>